<reference evidence="2" key="2">
    <citation type="submission" date="2021-04" db="EMBL/GenBank/DDBJ databases">
        <authorList>
            <person name="Dong X."/>
        </authorList>
    </citation>
    <scope>NUCLEOTIDE SEQUENCE</scope>
    <source>
        <strain evidence="2">ZWT</strain>
    </source>
</reference>
<dbReference type="RefSeq" id="WP_250859803.1">
    <property type="nucleotide sequence ID" value="NZ_JAGSOJ010000002.1"/>
</dbReference>
<dbReference type="InterPro" id="IPR025470">
    <property type="entry name" value="DUF4321"/>
</dbReference>
<feature type="transmembrane region" description="Helical" evidence="1">
    <location>
        <begin position="61"/>
        <end position="84"/>
    </location>
</feature>
<comment type="caution">
    <text evidence="2">The sequence shown here is derived from an EMBL/GenBank/DDBJ whole genome shotgun (WGS) entry which is preliminary data.</text>
</comment>
<dbReference type="Pfam" id="PF14209">
    <property type="entry name" value="DUF4321"/>
    <property type="match status" value="1"/>
</dbReference>
<proteinExistence type="predicted"/>
<sequence length="87" mass="9593">MSSRSKNILFLIFLVLLGGVAGTLVGDMLGSKFDSLNFLKDYSYNLGLTTPLVFDVKVLKITFGVSIYCNIMTVIGMILGVVVYRNY</sequence>
<organism evidence="2 3">
    <name type="scientific">Oceanirhabdus seepicola</name>
    <dbReference type="NCBI Taxonomy" id="2828781"/>
    <lineage>
        <taxon>Bacteria</taxon>
        <taxon>Bacillati</taxon>
        <taxon>Bacillota</taxon>
        <taxon>Clostridia</taxon>
        <taxon>Eubacteriales</taxon>
        <taxon>Clostridiaceae</taxon>
        <taxon>Oceanirhabdus</taxon>
    </lineage>
</organism>
<keyword evidence="1" id="KW-1133">Transmembrane helix</keyword>
<keyword evidence="1" id="KW-0472">Membrane</keyword>
<gene>
    <name evidence="2" type="ORF">KDK92_13350</name>
</gene>
<dbReference type="Proteomes" id="UP001056429">
    <property type="component" value="Unassembled WGS sequence"/>
</dbReference>
<evidence type="ECO:0000256" key="1">
    <source>
        <dbReference type="SAM" id="Phobius"/>
    </source>
</evidence>
<keyword evidence="1" id="KW-0812">Transmembrane</keyword>
<dbReference type="AlphaFoldDB" id="A0A9J6P277"/>
<accession>A0A9J6P277</accession>
<protein>
    <submittedName>
        <fullName evidence="2">DUF4321 domain-containing protein</fullName>
    </submittedName>
</protein>
<reference evidence="2" key="1">
    <citation type="journal article" date="2021" name="mSystems">
        <title>Bacteria and Archaea Synergistically Convert Glycine Betaine to Biogenic Methane in the Formosa Cold Seep of the South China Sea.</title>
        <authorList>
            <person name="Li L."/>
            <person name="Zhang W."/>
            <person name="Zhang S."/>
            <person name="Song L."/>
            <person name="Sun Q."/>
            <person name="Zhang H."/>
            <person name="Xiang H."/>
            <person name="Dong X."/>
        </authorList>
    </citation>
    <scope>NUCLEOTIDE SEQUENCE</scope>
    <source>
        <strain evidence="2">ZWT</strain>
    </source>
</reference>
<evidence type="ECO:0000313" key="2">
    <source>
        <dbReference type="EMBL" id="MCM1990711.1"/>
    </source>
</evidence>
<evidence type="ECO:0000313" key="3">
    <source>
        <dbReference type="Proteomes" id="UP001056429"/>
    </source>
</evidence>
<dbReference type="EMBL" id="JAGSOJ010000002">
    <property type="protein sequence ID" value="MCM1990711.1"/>
    <property type="molecule type" value="Genomic_DNA"/>
</dbReference>
<keyword evidence="3" id="KW-1185">Reference proteome</keyword>
<name>A0A9J6P277_9CLOT</name>